<dbReference type="Proteomes" id="UP001362999">
    <property type="component" value="Unassembled WGS sequence"/>
</dbReference>
<reference evidence="1 2" key="1">
    <citation type="journal article" date="2024" name="J Genomics">
        <title>Draft genome sequencing and assembly of Favolaschia claudopus CIRM-BRFM 2984 isolated from oak limbs.</title>
        <authorList>
            <person name="Navarro D."/>
            <person name="Drula E."/>
            <person name="Chaduli D."/>
            <person name="Cazenave R."/>
            <person name="Ahrendt S."/>
            <person name="Wang J."/>
            <person name="Lipzen A."/>
            <person name="Daum C."/>
            <person name="Barry K."/>
            <person name="Grigoriev I.V."/>
            <person name="Favel A."/>
            <person name="Rosso M.N."/>
            <person name="Martin F."/>
        </authorList>
    </citation>
    <scope>NUCLEOTIDE SEQUENCE [LARGE SCALE GENOMIC DNA]</scope>
    <source>
        <strain evidence="1 2">CIRM-BRFM 2984</strain>
    </source>
</reference>
<proteinExistence type="predicted"/>
<keyword evidence="2" id="KW-1185">Reference proteome</keyword>
<evidence type="ECO:0000313" key="2">
    <source>
        <dbReference type="Proteomes" id="UP001362999"/>
    </source>
</evidence>
<accession>A0AAV9ZNZ7</accession>
<evidence type="ECO:0000313" key="1">
    <source>
        <dbReference type="EMBL" id="KAK6988201.1"/>
    </source>
</evidence>
<organism evidence="1 2">
    <name type="scientific">Favolaschia claudopus</name>
    <dbReference type="NCBI Taxonomy" id="2862362"/>
    <lineage>
        <taxon>Eukaryota</taxon>
        <taxon>Fungi</taxon>
        <taxon>Dikarya</taxon>
        <taxon>Basidiomycota</taxon>
        <taxon>Agaricomycotina</taxon>
        <taxon>Agaricomycetes</taxon>
        <taxon>Agaricomycetidae</taxon>
        <taxon>Agaricales</taxon>
        <taxon>Marasmiineae</taxon>
        <taxon>Mycenaceae</taxon>
        <taxon>Favolaschia</taxon>
    </lineage>
</organism>
<protein>
    <submittedName>
        <fullName evidence="1">Uncharacterized protein</fullName>
    </submittedName>
</protein>
<sequence>MSVKQAGGGCLIIHPHHRAKPRLRQPSDPLNALAIYCRLSPYRGRGRCQSLTPPALALDAARDTSPPRFDIPMSRTISGSLPAVDFPPTSASVYIPARDLVESGERLPQLRIAAKVLLVSVLSLLLIPVYVVDANTISRSRPISAEGLGVLPDCHTFMLLSQLWDSLRFPMLVVHLRSLRSLLTSPPATAPAQYSPPLTSYALSMLAPRRRCLSYGHSDDGPIAPDHFTRYPLNDVPLGWRCECA</sequence>
<comment type="caution">
    <text evidence="1">The sequence shown here is derived from an EMBL/GenBank/DDBJ whole genome shotgun (WGS) entry which is preliminary data.</text>
</comment>
<name>A0AAV9ZNZ7_9AGAR</name>
<dbReference type="AlphaFoldDB" id="A0AAV9ZNZ7"/>
<dbReference type="EMBL" id="JAWWNJ010000125">
    <property type="protein sequence ID" value="KAK6988201.1"/>
    <property type="molecule type" value="Genomic_DNA"/>
</dbReference>
<gene>
    <name evidence="1" type="ORF">R3P38DRAFT_3229470</name>
</gene>